<organism evidence="7 8">
    <name type="scientific">Gordonia oryzae</name>
    <dbReference type="NCBI Taxonomy" id="2487349"/>
    <lineage>
        <taxon>Bacteria</taxon>
        <taxon>Bacillati</taxon>
        <taxon>Actinomycetota</taxon>
        <taxon>Actinomycetes</taxon>
        <taxon>Mycobacteriales</taxon>
        <taxon>Gordoniaceae</taxon>
        <taxon>Gordonia</taxon>
    </lineage>
</organism>
<dbReference type="InterPro" id="IPR041490">
    <property type="entry name" value="KstR2_TetR_C"/>
</dbReference>
<evidence type="ECO:0000256" key="3">
    <source>
        <dbReference type="ARBA" id="ARBA00023163"/>
    </source>
</evidence>
<gene>
    <name evidence="7" type="ORF">EF294_17915</name>
</gene>
<dbReference type="PRINTS" id="PR00455">
    <property type="entry name" value="HTHTETR"/>
</dbReference>
<feature type="DNA-binding region" description="H-T-H motif" evidence="4">
    <location>
        <begin position="110"/>
        <end position="129"/>
    </location>
</feature>
<dbReference type="SUPFAM" id="SSF46689">
    <property type="entry name" value="Homeodomain-like"/>
    <property type="match status" value="1"/>
</dbReference>
<evidence type="ECO:0000256" key="2">
    <source>
        <dbReference type="ARBA" id="ARBA00023125"/>
    </source>
</evidence>
<dbReference type="CDD" id="cd00093">
    <property type="entry name" value="HTH_XRE"/>
    <property type="match status" value="1"/>
</dbReference>
<dbReference type="EMBL" id="RKMH01000015">
    <property type="protein sequence ID" value="RPA57660.1"/>
    <property type="molecule type" value="Genomic_DNA"/>
</dbReference>
<dbReference type="SUPFAM" id="SSF48498">
    <property type="entry name" value="Tetracyclin repressor-like, C-terminal domain"/>
    <property type="match status" value="1"/>
</dbReference>
<name>A0A3N4GGD4_9ACTN</name>
<evidence type="ECO:0000259" key="5">
    <source>
        <dbReference type="PROSITE" id="PS50943"/>
    </source>
</evidence>
<dbReference type="RefSeq" id="WP_123932287.1">
    <property type="nucleotide sequence ID" value="NZ_JBPSDP010000016.1"/>
</dbReference>
<keyword evidence="2 4" id="KW-0238">DNA-binding</keyword>
<keyword evidence="1" id="KW-0805">Transcription regulation</keyword>
<dbReference type="Pfam" id="PF00440">
    <property type="entry name" value="TetR_N"/>
    <property type="match status" value="1"/>
</dbReference>
<dbReference type="GO" id="GO:0000976">
    <property type="term" value="F:transcription cis-regulatory region binding"/>
    <property type="evidence" value="ECO:0007669"/>
    <property type="project" value="TreeGrafter"/>
</dbReference>
<dbReference type="Gene3D" id="1.10.260.40">
    <property type="entry name" value="lambda repressor-like DNA-binding domains"/>
    <property type="match status" value="1"/>
</dbReference>
<dbReference type="OrthoDB" id="1669699at2"/>
<feature type="domain" description="HTH cro/C1-type" evidence="5">
    <location>
        <begin position="10"/>
        <end position="64"/>
    </location>
</feature>
<dbReference type="InterPro" id="IPR001387">
    <property type="entry name" value="Cro/C1-type_HTH"/>
</dbReference>
<evidence type="ECO:0000313" key="7">
    <source>
        <dbReference type="EMBL" id="RPA57660.1"/>
    </source>
</evidence>
<keyword evidence="3" id="KW-0804">Transcription</keyword>
<reference evidence="7 8" key="1">
    <citation type="submission" date="2018-11" db="EMBL/GenBank/DDBJ databases">
        <title>Draft genome sequence of Gordonia sp. RS15-1S isolated from rice stems.</title>
        <authorList>
            <person name="Muangham S."/>
        </authorList>
    </citation>
    <scope>NUCLEOTIDE SEQUENCE [LARGE SCALE GENOMIC DNA]</scope>
    <source>
        <strain evidence="7 8">RS15-1S</strain>
    </source>
</reference>
<dbReference type="PROSITE" id="PS50977">
    <property type="entry name" value="HTH_TETR_2"/>
    <property type="match status" value="1"/>
</dbReference>
<dbReference type="InterPro" id="IPR036271">
    <property type="entry name" value="Tet_transcr_reg_TetR-rel_C_sf"/>
</dbReference>
<dbReference type="SMART" id="SM00530">
    <property type="entry name" value="HTH_XRE"/>
    <property type="match status" value="1"/>
</dbReference>
<dbReference type="PROSITE" id="PS50943">
    <property type="entry name" value="HTH_CROC1"/>
    <property type="match status" value="1"/>
</dbReference>
<dbReference type="InterPro" id="IPR009057">
    <property type="entry name" value="Homeodomain-like_sf"/>
</dbReference>
<evidence type="ECO:0000256" key="1">
    <source>
        <dbReference type="ARBA" id="ARBA00023015"/>
    </source>
</evidence>
<dbReference type="GO" id="GO:0003700">
    <property type="term" value="F:DNA-binding transcription factor activity"/>
    <property type="evidence" value="ECO:0007669"/>
    <property type="project" value="TreeGrafter"/>
</dbReference>
<dbReference type="InterPro" id="IPR001647">
    <property type="entry name" value="HTH_TetR"/>
</dbReference>
<keyword evidence="8" id="KW-1185">Reference proteome</keyword>
<dbReference type="Pfam" id="PF17932">
    <property type="entry name" value="TetR_C_24"/>
    <property type="match status" value="1"/>
</dbReference>
<feature type="domain" description="HTH tetR-type" evidence="6">
    <location>
        <begin position="87"/>
        <end position="147"/>
    </location>
</feature>
<sequence>MTEPAVGGAVRRARESAGMTLRDLAGRLEVSVGTMSAIENNKVAVTVERLNAVAAVLGVTASALLAGDTFVRPTPARGDDDWRHFADLDLNPVLAAAVEVFTETGYHGATMRVVAGAAGISVAGIYHHYRSKQQLLVALFDVMMTEVQWRMSAAASENPYPVQSFALMVESLALCHTHRRDLAFIAATEMRSLSEPDRTRVADSRRRVQQHLDVVAADAVAAGEFTTPNPHNTGRAIATMCMALPYWYSPGGPQSPAEVAAEYAELALAMMGHRVQQN</sequence>
<protein>
    <submittedName>
        <fullName evidence="7">TetR family transcriptional regulator</fullName>
    </submittedName>
</protein>
<proteinExistence type="predicted"/>
<dbReference type="Pfam" id="PF01381">
    <property type="entry name" value="HTH_3"/>
    <property type="match status" value="1"/>
</dbReference>
<dbReference type="PANTHER" id="PTHR30055">
    <property type="entry name" value="HTH-TYPE TRANSCRIPTIONAL REGULATOR RUTR"/>
    <property type="match status" value="1"/>
</dbReference>
<dbReference type="PANTHER" id="PTHR30055:SF234">
    <property type="entry name" value="HTH-TYPE TRANSCRIPTIONAL REGULATOR BETI"/>
    <property type="match status" value="1"/>
</dbReference>
<evidence type="ECO:0000313" key="8">
    <source>
        <dbReference type="Proteomes" id="UP000267536"/>
    </source>
</evidence>
<evidence type="ECO:0000259" key="6">
    <source>
        <dbReference type="PROSITE" id="PS50977"/>
    </source>
</evidence>
<dbReference type="InterPro" id="IPR010982">
    <property type="entry name" value="Lambda_DNA-bd_dom_sf"/>
</dbReference>
<dbReference type="SUPFAM" id="SSF47413">
    <property type="entry name" value="lambda repressor-like DNA-binding domains"/>
    <property type="match status" value="1"/>
</dbReference>
<comment type="caution">
    <text evidence="7">The sequence shown here is derived from an EMBL/GenBank/DDBJ whole genome shotgun (WGS) entry which is preliminary data.</text>
</comment>
<evidence type="ECO:0000256" key="4">
    <source>
        <dbReference type="PROSITE-ProRule" id="PRU00335"/>
    </source>
</evidence>
<accession>A0A3N4GGD4</accession>
<dbReference type="AlphaFoldDB" id="A0A3N4GGD4"/>
<dbReference type="Gene3D" id="1.10.357.10">
    <property type="entry name" value="Tetracycline Repressor, domain 2"/>
    <property type="match status" value="1"/>
</dbReference>
<dbReference type="Proteomes" id="UP000267536">
    <property type="component" value="Unassembled WGS sequence"/>
</dbReference>
<dbReference type="InterPro" id="IPR050109">
    <property type="entry name" value="HTH-type_TetR-like_transc_reg"/>
</dbReference>